<dbReference type="InterPro" id="IPR013809">
    <property type="entry name" value="ENTH"/>
</dbReference>
<dbReference type="PANTHER" id="PTHR12276">
    <property type="entry name" value="EPSIN/ENT-RELATED"/>
    <property type="match status" value="1"/>
</dbReference>
<dbReference type="PROSITE" id="PS50942">
    <property type="entry name" value="ENTH"/>
    <property type="match status" value="1"/>
</dbReference>
<feature type="domain" description="ENTH" evidence="6">
    <location>
        <begin position="38"/>
        <end position="171"/>
    </location>
</feature>
<feature type="region of interest" description="Disordered" evidence="5">
    <location>
        <begin position="206"/>
        <end position="237"/>
    </location>
</feature>
<keyword evidence="4" id="KW-0968">Cytoplasmic vesicle</keyword>
<dbReference type="EMBL" id="CP126653">
    <property type="protein sequence ID" value="WJZ88875.1"/>
    <property type="molecule type" value="Genomic_DNA"/>
</dbReference>
<sequence length="337" mass="37749">MSSLGGNSGGRNMGAPFFHEFKKQASFFFKEKIKTARLALTDVTPAQLLTEEVTGGNPWSADTRTMGLISRAAFEVDDYGRIVEILHNRLLRFDRKNWRAFYNSLILLEHLLTHGPESVAGEFQSEKGVIEEMGSFQYIDEKGFNWGLTVRKKSERVLKLLQKGPLLKEERNRARKLTRGIKGFGSFTQKSSSAQGILRESSFHGRCTSHLSDDENQLTSDEGSTRRGVGKSQQTQEDNAILAVGEKAENSNTWGSFSNGDILKKCENQTSFKENMVLVVRDLHEWSCTGESKPLLDGNRNEPRTAVSVDEDHPFNHAENQTTASLLSTRNEILQGC</sequence>
<dbReference type="SUPFAM" id="SSF48464">
    <property type="entry name" value="ENTH/VHS domain"/>
    <property type="match status" value="1"/>
</dbReference>
<evidence type="ECO:0000256" key="2">
    <source>
        <dbReference type="ARBA" id="ARBA00004555"/>
    </source>
</evidence>
<name>A0ABY9C0X7_VITVI</name>
<evidence type="ECO:0000259" key="6">
    <source>
        <dbReference type="PROSITE" id="PS50942"/>
    </source>
</evidence>
<gene>
    <name evidence="7" type="ORF">VitviT2T_008138</name>
</gene>
<dbReference type="Pfam" id="PF01417">
    <property type="entry name" value="ENTH"/>
    <property type="match status" value="1"/>
</dbReference>
<evidence type="ECO:0000256" key="1">
    <source>
        <dbReference type="ARBA" id="ARBA00004132"/>
    </source>
</evidence>
<dbReference type="PANTHER" id="PTHR12276:SF116">
    <property type="entry name" value="ENTH_VHS FAMILY PROTEIN"/>
    <property type="match status" value="1"/>
</dbReference>
<dbReference type="SMART" id="SM00273">
    <property type="entry name" value="ENTH"/>
    <property type="match status" value="1"/>
</dbReference>
<evidence type="ECO:0000256" key="3">
    <source>
        <dbReference type="ARBA" id="ARBA00023034"/>
    </source>
</evidence>
<proteinExistence type="predicted"/>
<evidence type="ECO:0000313" key="7">
    <source>
        <dbReference type="EMBL" id="WJZ88875.1"/>
    </source>
</evidence>
<evidence type="ECO:0000256" key="5">
    <source>
        <dbReference type="SAM" id="MobiDB-lite"/>
    </source>
</evidence>
<keyword evidence="8" id="KW-1185">Reference proteome</keyword>
<reference evidence="7 8" key="1">
    <citation type="journal article" date="2023" name="Hortic Res">
        <title>The complete reference genome for grapevine (Vitis vinifera L.) genetics and breeding.</title>
        <authorList>
            <person name="Shi X."/>
            <person name="Cao S."/>
            <person name="Wang X."/>
            <person name="Huang S."/>
            <person name="Wang Y."/>
            <person name="Liu Z."/>
            <person name="Liu W."/>
            <person name="Leng X."/>
            <person name="Peng Y."/>
            <person name="Wang N."/>
            <person name="Wang Y."/>
            <person name="Ma Z."/>
            <person name="Xu X."/>
            <person name="Zhang F."/>
            <person name="Xue H."/>
            <person name="Zhong H."/>
            <person name="Wang Y."/>
            <person name="Zhang K."/>
            <person name="Velt A."/>
            <person name="Avia K."/>
            <person name="Holtgrawe D."/>
            <person name="Grimplet J."/>
            <person name="Matus J.T."/>
            <person name="Ware D."/>
            <person name="Wu X."/>
            <person name="Wang H."/>
            <person name="Liu C."/>
            <person name="Fang Y."/>
            <person name="Rustenholz C."/>
            <person name="Cheng Z."/>
            <person name="Xiao H."/>
            <person name="Zhou Y."/>
        </authorList>
    </citation>
    <scope>NUCLEOTIDE SEQUENCE [LARGE SCALE GENOMIC DNA]</scope>
    <source>
        <strain evidence="8">cv. Pinot noir / PN40024</strain>
        <tissue evidence="7">Leaf</tissue>
    </source>
</reference>
<comment type="subcellular location">
    <subcellularLocation>
        <location evidence="1">Cytoplasmic vesicle</location>
        <location evidence="1">Clathrin-coated vesicle</location>
    </subcellularLocation>
    <subcellularLocation>
        <location evidence="2">Golgi apparatus</location>
    </subcellularLocation>
</comment>
<organism evidence="7 8">
    <name type="scientific">Vitis vinifera</name>
    <name type="common">Grape</name>
    <dbReference type="NCBI Taxonomy" id="29760"/>
    <lineage>
        <taxon>Eukaryota</taxon>
        <taxon>Viridiplantae</taxon>
        <taxon>Streptophyta</taxon>
        <taxon>Embryophyta</taxon>
        <taxon>Tracheophyta</taxon>
        <taxon>Spermatophyta</taxon>
        <taxon>Magnoliopsida</taxon>
        <taxon>eudicotyledons</taxon>
        <taxon>Gunneridae</taxon>
        <taxon>Pentapetalae</taxon>
        <taxon>rosids</taxon>
        <taxon>Vitales</taxon>
        <taxon>Vitaceae</taxon>
        <taxon>Viteae</taxon>
        <taxon>Vitis</taxon>
    </lineage>
</organism>
<dbReference type="InterPro" id="IPR008942">
    <property type="entry name" value="ENTH_VHS"/>
</dbReference>
<accession>A0ABY9C0X7</accession>
<evidence type="ECO:0000313" key="8">
    <source>
        <dbReference type="Proteomes" id="UP001227230"/>
    </source>
</evidence>
<dbReference type="CDD" id="cd03571">
    <property type="entry name" value="ENTH"/>
    <property type="match status" value="1"/>
</dbReference>
<dbReference type="Proteomes" id="UP001227230">
    <property type="component" value="Chromosome 6"/>
</dbReference>
<protein>
    <recommendedName>
        <fullName evidence="6">ENTH domain-containing protein</fullName>
    </recommendedName>
</protein>
<keyword evidence="3" id="KW-0333">Golgi apparatus</keyword>
<evidence type="ECO:0000256" key="4">
    <source>
        <dbReference type="ARBA" id="ARBA00023329"/>
    </source>
</evidence>
<dbReference type="Gene3D" id="1.25.40.90">
    <property type="match status" value="1"/>
</dbReference>